<dbReference type="InterPro" id="IPR052534">
    <property type="entry name" value="Extracell_DNA_Util/SecSys_Comp"/>
</dbReference>
<dbReference type="RefSeq" id="WP_171302813.1">
    <property type="nucleotide sequence ID" value="NZ_JABFIF010000002.1"/>
</dbReference>
<sequence>MGNIKLRDIKSILNMEIKPKRSLKKKNHSNKDYNFFAPYIKSEKTGKNKTLYKIVISAVLLFLFTTTFIWNFIQINNTKKDIKKMNKIINAPESKAILAEGKELSNKYNILKKYYDGVSIIRGNIDKKSIIGSNLIREISSAIPQSVSFKSITINEDKIQIQGLGESRVNIAEFQHNLKELEEIKDVQVMTVNENSNSKANLGYNFTLKCTLKDVGENEN</sequence>
<keyword evidence="1" id="KW-0472">Membrane</keyword>
<dbReference type="EMBL" id="JABFIF010000002">
    <property type="protein sequence ID" value="NOH15263.1"/>
    <property type="molecule type" value="Genomic_DNA"/>
</dbReference>
<evidence type="ECO:0000256" key="1">
    <source>
        <dbReference type="SAM" id="Phobius"/>
    </source>
</evidence>
<protein>
    <submittedName>
        <fullName evidence="2">PilN domain-containing protein</fullName>
    </submittedName>
</protein>
<dbReference type="AlphaFoldDB" id="A0A7Y3XXS6"/>
<organism evidence="2 3">
    <name type="scientific">Clostridium cochlearium</name>
    <dbReference type="NCBI Taxonomy" id="1494"/>
    <lineage>
        <taxon>Bacteria</taxon>
        <taxon>Bacillati</taxon>
        <taxon>Bacillota</taxon>
        <taxon>Clostridia</taxon>
        <taxon>Eubacteriales</taxon>
        <taxon>Clostridiaceae</taxon>
        <taxon>Clostridium</taxon>
    </lineage>
</organism>
<gene>
    <name evidence="2" type="ORF">HMJ28_02445</name>
</gene>
<evidence type="ECO:0000313" key="2">
    <source>
        <dbReference type="EMBL" id="NOH15263.1"/>
    </source>
</evidence>
<comment type="caution">
    <text evidence="2">The sequence shown here is derived from an EMBL/GenBank/DDBJ whole genome shotgun (WGS) entry which is preliminary data.</text>
</comment>
<dbReference type="InterPro" id="IPR007813">
    <property type="entry name" value="PilN"/>
</dbReference>
<feature type="transmembrane region" description="Helical" evidence="1">
    <location>
        <begin position="51"/>
        <end position="73"/>
    </location>
</feature>
<reference evidence="2 3" key="1">
    <citation type="submission" date="2020-05" db="EMBL/GenBank/DDBJ databases">
        <title>Draft genome sequence of Clostridium cochlearium strain AGROS13 isolated from a sheep dairy farm in New Zealand.</title>
        <authorList>
            <person name="Gupta T.B."/>
            <person name="Jauregui R."/>
            <person name="Risson A.N."/>
            <person name="Brightwell G."/>
            <person name="Maclean P."/>
        </authorList>
    </citation>
    <scope>NUCLEOTIDE SEQUENCE [LARGE SCALE GENOMIC DNA]</scope>
    <source>
        <strain evidence="2 3">AGROS13</strain>
    </source>
</reference>
<dbReference type="Pfam" id="PF05137">
    <property type="entry name" value="PilN"/>
    <property type="match status" value="1"/>
</dbReference>
<name>A0A7Y3XXS6_CLOCO</name>
<dbReference type="Proteomes" id="UP000528432">
    <property type="component" value="Unassembled WGS sequence"/>
</dbReference>
<keyword evidence="1" id="KW-0812">Transmembrane</keyword>
<dbReference type="PANTHER" id="PTHR40278:SF1">
    <property type="entry name" value="DNA UTILIZATION PROTEIN HOFN"/>
    <property type="match status" value="1"/>
</dbReference>
<proteinExistence type="predicted"/>
<accession>A0A7Y3XXS6</accession>
<evidence type="ECO:0000313" key="3">
    <source>
        <dbReference type="Proteomes" id="UP000528432"/>
    </source>
</evidence>
<dbReference type="PANTHER" id="PTHR40278">
    <property type="entry name" value="DNA UTILIZATION PROTEIN HOFN"/>
    <property type="match status" value="1"/>
</dbReference>
<keyword evidence="1" id="KW-1133">Transmembrane helix</keyword>